<evidence type="ECO:0000256" key="3">
    <source>
        <dbReference type="ARBA" id="ARBA00022697"/>
    </source>
</evidence>
<dbReference type="RefSeq" id="WP_143156695.1">
    <property type="nucleotide sequence ID" value="NZ_FQVH01000037.1"/>
</dbReference>
<dbReference type="STRING" id="1121256.SAMN02746089_02362"/>
<dbReference type="PRINTS" id="PR00958">
    <property type="entry name" value="HOMSERKINASE"/>
</dbReference>
<dbReference type="InterPro" id="IPR006204">
    <property type="entry name" value="GHMP_kinase_N_dom"/>
</dbReference>
<comment type="similarity">
    <text evidence="7">Belongs to the GHMP kinase family. Homoserine kinase subfamily.</text>
</comment>
<dbReference type="Pfam" id="PF00288">
    <property type="entry name" value="GHMP_kinases_N"/>
    <property type="match status" value="1"/>
</dbReference>
<keyword evidence="2 7" id="KW-0808">Transferase</keyword>
<dbReference type="HAMAP" id="MF_00384">
    <property type="entry name" value="Homoser_kinase"/>
    <property type="match status" value="1"/>
</dbReference>
<dbReference type="PIRSF" id="PIRSF000676">
    <property type="entry name" value="Homoser_kin"/>
    <property type="match status" value="1"/>
</dbReference>
<dbReference type="InterPro" id="IPR020568">
    <property type="entry name" value="Ribosomal_Su5_D2-typ_SF"/>
</dbReference>
<dbReference type="AlphaFoldDB" id="A0A1M5DL47"/>
<name>A0A1M5DL47_9THEO</name>
<gene>
    <name evidence="7" type="primary">thrB</name>
    <name evidence="11" type="ORF">SAMN02746089_02362</name>
</gene>
<dbReference type="PANTHER" id="PTHR20861">
    <property type="entry name" value="HOMOSERINE/4-DIPHOSPHOCYTIDYL-2-C-METHYL-D-ERYTHRITOL KINASE"/>
    <property type="match status" value="1"/>
</dbReference>
<protein>
    <recommendedName>
        <fullName evidence="7 8">Homoserine kinase</fullName>
        <shortName evidence="7">HK</shortName>
        <shortName evidence="7">HSK</shortName>
        <ecNumber evidence="7 8">2.7.1.39</ecNumber>
    </recommendedName>
</protein>
<dbReference type="Pfam" id="PF08544">
    <property type="entry name" value="GHMP_kinases_C"/>
    <property type="match status" value="1"/>
</dbReference>
<dbReference type="GO" id="GO:0004413">
    <property type="term" value="F:homoserine kinase activity"/>
    <property type="evidence" value="ECO:0007669"/>
    <property type="project" value="UniProtKB-UniRule"/>
</dbReference>
<evidence type="ECO:0000313" key="11">
    <source>
        <dbReference type="EMBL" id="SHF67636.1"/>
    </source>
</evidence>
<evidence type="ECO:0000256" key="5">
    <source>
        <dbReference type="ARBA" id="ARBA00022777"/>
    </source>
</evidence>
<dbReference type="UniPathway" id="UPA00050">
    <property type="reaction ID" value="UER00064"/>
</dbReference>
<evidence type="ECO:0000256" key="6">
    <source>
        <dbReference type="ARBA" id="ARBA00022840"/>
    </source>
</evidence>
<feature type="domain" description="GHMP kinase C-terminal" evidence="10">
    <location>
        <begin position="195"/>
        <end position="246"/>
    </location>
</feature>
<dbReference type="GO" id="GO:0009088">
    <property type="term" value="P:threonine biosynthetic process"/>
    <property type="evidence" value="ECO:0007669"/>
    <property type="project" value="UniProtKB-UniRule"/>
</dbReference>
<dbReference type="PANTHER" id="PTHR20861:SF1">
    <property type="entry name" value="HOMOSERINE KINASE"/>
    <property type="match status" value="1"/>
</dbReference>
<evidence type="ECO:0000256" key="1">
    <source>
        <dbReference type="ARBA" id="ARBA00022605"/>
    </source>
</evidence>
<dbReference type="EMBL" id="FQVH01000037">
    <property type="protein sequence ID" value="SHF67636.1"/>
    <property type="molecule type" value="Genomic_DNA"/>
</dbReference>
<evidence type="ECO:0000256" key="8">
    <source>
        <dbReference type="NCBIfam" id="TIGR00191"/>
    </source>
</evidence>
<keyword evidence="7" id="KW-0963">Cytoplasm</keyword>
<evidence type="ECO:0000259" key="9">
    <source>
        <dbReference type="Pfam" id="PF00288"/>
    </source>
</evidence>
<dbReference type="InterPro" id="IPR000870">
    <property type="entry name" value="Homoserine_kinase"/>
</dbReference>
<dbReference type="Gene3D" id="3.30.230.10">
    <property type="match status" value="1"/>
</dbReference>
<dbReference type="Proteomes" id="UP000184088">
    <property type="component" value="Unassembled WGS sequence"/>
</dbReference>
<proteinExistence type="inferred from homology"/>
<dbReference type="InterPro" id="IPR014721">
    <property type="entry name" value="Ribsml_uS5_D2-typ_fold_subgr"/>
</dbReference>
<evidence type="ECO:0000256" key="4">
    <source>
        <dbReference type="ARBA" id="ARBA00022741"/>
    </source>
</evidence>
<reference evidence="11 12" key="1">
    <citation type="submission" date="2016-11" db="EMBL/GenBank/DDBJ databases">
        <authorList>
            <person name="Jaros S."/>
            <person name="Januszkiewicz K."/>
            <person name="Wedrychowicz H."/>
        </authorList>
    </citation>
    <scope>NUCLEOTIDE SEQUENCE [LARGE SCALE GENOMIC DNA]</scope>
    <source>
        <strain evidence="11 12">DSM 17918</strain>
    </source>
</reference>
<feature type="domain" description="GHMP kinase N-terminal" evidence="9">
    <location>
        <begin position="45"/>
        <end position="126"/>
    </location>
</feature>
<keyword evidence="5 7" id="KW-0418">Kinase</keyword>
<evidence type="ECO:0000256" key="7">
    <source>
        <dbReference type="HAMAP-Rule" id="MF_00384"/>
    </source>
</evidence>
<dbReference type="SUPFAM" id="SSF55060">
    <property type="entry name" value="GHMP Kinase, C-terminal domain"/>
    <property type="match status" value="1"/>
</dbReference>
<comment type="function">
    <text evidence="7">Catalyzes the ATP-dependent phosphorylation of L-homoserine to L-homoserine phosphate.</text>
</comment>
<keyword evidence="6 7" id="KW-0067">ATP-binding</keyword>
<evidence type="ECO:0000313" key="12">
    <source>
        <dbReference type="Proteomes" id="UP000184088"/>
    </source>
</evidence>
<dbReference type="InterPro" id="IPR036554">
    <property type="entry name" value="GHMP_kinase_C_sf"/>
</dbReference>
<evidence type="ECO:0000259" key="10">
    <source>
        <dbReference type="Pfam" id="PF08544"/>
    </source>
</evidence>
<keyword evidence="4 7" id="KW-0547">Nucleotide-binding</keyword>
<dbReference type="EC" id="2.7.1.39" evidence="7 8"/>
<dbReference type="OrthoDB" id="9769912at2"/>
<keyword evidence="1 7" id="KW-0028">Amino-acid biosynthesis</keyword>
<comment type="catalytic activity">
    <reaction evidence="7">
        <text>L-homoserine + ATP = O-phospho-L-homoserine + ADP + H(+)</text>
        <dbReference type="Rhea" id="RHEA:13985"/>
        <dbReference type="ChEBI" id="CHEBI:15378"/>
        <dbReference type="ChEBI" id="CHEBI:30616"/>
        <dbReference type="ChEBI" id="CHEBI:57476"/>
        <dbReference type="ChEBI" id="CHEBI:57590"/>
        <dbReference type="ChEBI" id="CHEBI:456216"/>
        <dbReference type="EC" id="2.7.1.39"/>
    </reaction>
</comment>
<dbReference type="InterPro" id="IPR013750">
    <property type="entry name" value="GHMP_kinase_C_dom"/>
</dbReference>
<organism evidence="11 12">
    <name type="scientific">Caldanaerobius fijiensis DSM 17918</name>
    <dbReference type="NCBI Taxonomy" id="1121256"/>
    <lineage>
        <taxon>Bacteria</taxon>
        <taxon>Bacillati</taxon>
        <taxon>Bacillota</taxon>
        <taxon>Clostridia</taxon>
        <taxon>Thermoanaerobacterales</taxon>
        <taxon>Thermoanaerobacteraceae</taxon>
        <taxon>Caldanaerobius</taxon>
    </lineage>
</organism>
<accession>A0A1M5DL47</accession>
<dbReference type="GO" id="GO:0005524">
    <property type="term" value="F:ATP binding"/>
    <property type="evidence" value="ECO:0007669"/>
    <property type="project" value="UniProtKB-UniRule"/>
</dbReference>
<dbReference type="GO" id="GO:0005737">
    <property type="term" value="C:cytoplasm"/>
    <property type="evidence" value="ECO:0007669"/>
    <property type="project" value="UniProtKB-SubCell"/>
</dbReference>
<dbReference type="NCBIfam" id="TIGR00191">
    <property type="entry name" value="thrB"/>
    <property type="match status" value="1"/>
</dbReference>
<comment type="subcellular location">
    <subcellularLocation>
        <location evidence="7">Cytoplasm</location>
    </subcellularLocation>
</comment>
<keyword evidence="12" id="KW-1185">Reference proteome</keyword>
<keyword evidence="3 7" id="KW-0791">Threonine biosynthesis</keyword>
<sequence>MIVRVKVPATTANIGPGFDCLGLALNLFNTVEVKLGGNNVDRDHLVYKAVKKVYDSAGKIMPEVEVNVYGDIPIERGLGSSASCIVGGIIAANKLLGNVLSFEQMLNLAVEMEGHPDNVVPAFVGGMTVSVQENGKTYFVKIDVPKSIMFVGLIPEIKLSTKKARAVLPDMITQKDAVFNVSRVAFLISSLMTGKLDNLSFALQDRLHQPYRKTLIPDFDVIFDAARYYGAKGVFLSGAGPTIIAVNDVNNTAFIESIERTVDDLQIKWNVVPLFANTRGAEIIEVR</sequence>
<evidence type="ECO:0000256" key="2">
    <source>
        <dbReference type="ARBA" id="ARBA00022679"/>
    </source>
</evidence>
<feature type="binding site" evidence="7">
    <location>
        <begin position="73"/>
        <end position="83"/>
    </location>
    <ligand>
        <name>ATP</name>
        <dbReference type="ChEBI" id="CHEBI:30616"/>
    </ligand>
</feature>
<dbReference type="Gene3D" id="3.30.70.890">
    <property type="entry name" value="GHMP kinase, C-terminal domain"/>
    <property type="match status" value="1"/>
</dbReference>
<comment type="pathway">
    <text evidence="7">Amino-acid biosynthesis; L-threonine biosynthesis; L-threonine from L-aspartate: step 4/5.</text>
</comment>
<dbReference type="SUPFAM" id="SSF54211">
    <property type="entry name" value="Ribosomal protein S5 domain 2-like"/>
    <property type="match status" value="1"/>
</dbReference>